<evidence type="ECO:0000256" key="10">
    <source>
        <dbReference type="ARBA" id="ARBA00023237"/>
    </source>
</evidence>
<organism evidence="13 14">
    <name type="scientific">Alloalcanivorax xenomutans</name>
    <dbReference type="NCBI Taxonomy" id="1094342"/>
    <lineage>
        <taxon>Bacteria</taxon>
        <taxon>Pseudomonadati</taxon>
        <taxon>Pseudomonadota</taxon>
        <taxon>Gammaproteobacteria</taxon>
        <taxon>Oceanospirillales</taxon>
        <taxon>Alcanivoracaceae</taxon>
        <taxon>Alloalcanivorax</taxon>
    </lineage>
</organism>
<reference evidence="13" key="1">
    <citation type="submission" date="2022-01" db="EMBL/GenBank/DDBJ databases">
        <authorList>
            <person name="Karlyshev A.V."/>
            <person name="Jaspars M."/>
        </authorList>
    </citation>
    <scope>NUCLEOTIDE SEQUENCE</scope>
    <source>
        <strain evidence="13">AGSA3-2</strain>
    </source>
</reference>
<keyword evidence="5" id="KW-0812">Transmembrane</keyword>
<evidence type="ECO:0000256" key="9">
    <source>
        <dbReference type="ARBA" id="ARBA00023136"/>
    </source>
</evidence>
<evidence type="ECO:0000256" key="8">
    <source>
        <dbReference type="ARBA" id="ARBA00023114"/>
    </source>
</evidence>
<evidence type="ECO:0000256" key="5">
    <source>
        <dbReference type="ARBA" id="ARBA00022692"/>
    </source>
</evidence>
<evidence type="ECO:0000256" key="7">
    <source>
        <dbReference type="ARBA" id="ARBA00023065"/>
    </source>
</evidence>
<dbReference type="InterPro" id="IPR050298">
    <property type="entry name" value="Gram-neg_bact_OMP"/>
</dbReference>
<name>A0A9Q3ZC35_9GAMM</name>
<evidence type="ECO:0000256" key="4">
    <source>
        <dbReference type="ARBA" id="ARBA00022452"/>
    </source>
</evidence>
<comment type="caution">
    <text evidence="13">The sequence shown here is derived from an EMBL/GenBank/DDBJ whole genome shotgun (WGS) entry which is preliminary data.</text>
</comment>
<comment type="subcellular location">
    <subcellularLocation>
        <location evidence="1">Cell outer membrane</location>
        <topology evidence="1">Multi-pass membrane protein</topology>
    </subcellularLocation>
</comment>
<dbReference type="Pfam" id="PF13609">
    <property type="entry name" value="Porin_4"/>
    <property type="match status" value="1"/>
</dbReference>
<comment type="subunit">
    <text evidence="2">Homotrimer.</text>
</comment>
<dbReference type="RefSeq" id="WP_063140449.1">
    <property type="nucleotide sequence ID" value="NZ_CBDDTQ010000005.1"/>
</dbReference>
<dbReference type="GeneID" id="94687313"/>
<dbReference type="Proteomes" id="UP001107961">
    <property type="component" value="Unassembled WGS sequence"/>
</dbReference>
<keyword evidence="9" id="KW-0472">Membrane</keyword>
<dbReference type="GO" id="GO:0006811">
    <property type="term" value="P:monoatomic ion transport"/>
    <property type="evidence" value="ECO:0007669"/>
    <property type="project" value="UniProtKB-KW"/>
</dbReference>
<dbReference type="CDD" id="cd00342">
    <property type="entry name" value="gram_neg_porins"/>
    <property type="match status" value="1"/>
</dbReference>
<dbReference type="SUPFAM" id="SSF56935">
    <property type="entry name" value="Porins"/>
    <property type="match status" value="1"/>
</dbReference>
<sequence>MTIRPLFTAAGSGLLMALLPLSAQAADIQVLEDVIHPEQAIKKKMELYGALRMSVDYVDSDVSDAQADTSPLLSEGGIGVSSNTTMIGFRGEVPYNEDYTFLWQYEQQVDMDDTDGNDVWTTRDSFLGLGTPVGTFLVGRINTPFKNLGVSYLGYFNTTVADSHAILGAPSAGAGGRLDLFGANSLNWKFRLAGVNVALQYAADQAGSVNGADDNDRDSSSIWLDWKGGGLQLSSAYIHYSDFATTGSLDAWRVFAKYKFSALTLGAIYEDISPDDFASLDREAYGLQAQYTVVPRWNLAAQWNHAEESEAGDDEADQYSVGVFHSLSDSVLLHAMYTVTKNGDNAAYRGVDYAHGDKVGTLAGRDPWALSIGAQLKF</sequence>
<dbReference type="PANTHER" id="PTHR34501:SF9">
    <property type="entry name" value="MAJOR OUTER MEMBRANE PROTEIN P.IA"/>
    <property type="match status" value="1"/>
</dbReference>
<keyword evidence="8" id="KW-0626">Porin</keyword>
<keyword evidence="4" id="KW-1134">Transmembrane beta strand</keyword>
<dbReference type="KEGG" id="axe:P40_13470"/>
<dbReference type="GO" id="GO:0046930">
    <property type="term" value="C:pore complex"/>
    <property type="evidence" value="ECO:0007669"/>
    <property type="project" value="UniProtKB-KW"/>
</dbReference>
<feature type="domain" description="Porin" evidence="12">
    <location>
        <begin position="17"/>
        <end position="344"/>
    </location>
</feature>
<evidence type="ECO:0000256" key="2">
    <source>
        <dbReference type="ARBA" id="ARBA00011233"/>
    </source>
</evidence>
<evidence type="ECO:0000256" key="3">
    <source>
        <dbReference type="ARBA" id="ARBA00022448"/>
    </source>
</evidence>
<keyword evidence="3" id="KW-0813">Transport</keyword>
<keyword evidence="14" id="KW-1185">Reference proteome</keyword>
<evidence type="ECO:0000256" key="11">
    <source>
        <dbReference type="SAM" id="SignalP"/>
    </source>
</evidence>
<dbReference type="InterPro" id="IPR033900">
    <property type="entry name" value="Gram_neg_porin_domain"/>
</dbReference>
<evidence type="ECO:0000259" key="12">
    <source>
        <dbReference type="Pfam" id="PF13609"/>
    </source>
</evidence>
<evidence type="ECO:0000313" key="13">
    <source>
        <dbReference type="EMBL" id="MCE7507915.1"/>
    </source>
</evidence>
<feature type="chain" id="PRO_5040493498" evidence="11">
    <location>
        <begin position="26"/>
        <end position="378"/>
    </location>
</feature>
<accession>A0A9Q3ZC35</accession>
<evidence type="ECO:0000256" key="1">
    <source>
        <dbReference type="ARBA" id="ARBA00004571"/>
    </source>
</evidence>
<keyword evidence="7" id="KW-0406">Ion transport</keyword>
<dbReference type="Gene3D" id="2.40.160.10">
    <property type="entry name" value="Porin"/>
    <property type="match status" value="1"/>
</dbReference>
<evidence type="ECO:0000313" key="14">
    <source>
        <dbReference type="Proteomes" id="UP001107961"/>
    </source>
</evidence>
<feature type="signal peptide" evidence="11">
    <location>
        <begin position="1"/>
        <end position="25"/>
    </location>
</feature>
<dbReference type="AlphaFoldDB" id="A0A9Q3ZC35"/>
<gene>
    <name evidence="13" type="ORF">LZG35_04655</name>
</gene>
<protein>
    <submittedName>
        <fullName evidence="13">Porin</fullName>
    </submittedName>
</protein>
<keyword evidence="6 11" id="KW-0732">Signal</keyword>
<dbReference type="GO" id="GO:0015288">
    <property type="term" value="F:porin activity"/>
    <property type="evidence" value="ECO:0007669"/>
    <property type="project" value="UniProtKB-KW"/>
</dbReference>
<dbReference type="PANTHER" id="PTHR34501">
    <property type="entry name" value="PROTEIN YDDL-RELATED"/>
    <property type="match status" value="1"/>
</dbReference>
<evidence type="ECO:0000256" key="6">
    <source>
        <dbReference type="ARBA" id="ARBA00022729"/>
    </source>
</evidence>
<dbReference type="EMBL" id="JAJVKT010000004">
    <property type="protein sequence ID" value="MCE7507915.1"/>
    <property type="molecule type" value="Genomic_DNA"/>
</dbReference>
<proteinExistence type="predicted"/>
<dbReference type="InterPro" id="IPR023614">
    <property type="entry name" value="Porin_dom_sf"/>
</dbReference>
<dbReference type="GO" id="GO:0009279">
    <property type="term" value="C:cell outer membrane"/>
    <property type="evidence" value="ECO:0007669"/>
    <property type="project" value="UniProtKB-SubCell"/>
</dbReference>
<keyword evidence="10" id="KW-0998">Cell outer membrane</keyword>